<name>A0A8J4DJB6_9ACTN</name>
<evidence type="ECO:0000256" key="4">
    <source>
        <dbReference type="ARBA" id="ARBA00022729"/>
    </source>
</evidence>
<keyword evidence="3" id="KW-0813">Transport</keyword>
<evidence type="ECO:0000313" key="7">
    <source>
        <dbReference type="Proteomes" id="UP000652013"/>
    </source>
</evidence>
<reference evidence="6" key="1">
    <citation type="submission" date="2021-01" db="EMBL/GenBank/DDBJ databases">
        <title>Whole genome shotgun sequence of Spirilliplanes yamanashiensis NBRC 15828.</title>
        <authorList>
            <person name="Komaki H."/>
            <person name="Tamura T."/>
        </authorList>
    </citation>
    <scope>NUCLEOTIDE SEQUENCE</scope>
    <source>
        <strain evidence="6">NBRC 15828</strain>
    </source>
</reference>
<keyword evidence="7" id="KW-1185">Reference proteome</keyword>
<dbReference type="InterPro" id="IPR022386">
    <property type="entry name" value="Chitin_NgcE"/>
</dbReference>
<protein>
    <submittedName>
        <fullName evidence="6">Carbohydrate ABC transporter, N-acetylglucosamine/diacetylchitobiose-binding protein</fullName>
    </submittedName>
</protein>
<organism evidence="6 7">
    <name type="scientific">Spirilliplanes yamanashiensis</name>
    <dbReference type="NCBI Taxonomy" id="42233"/>
    <lineage>
        <taxon>Bacteria</taxon>
        <taxon>Bacillati</taxon>
        <taxon>Actinomycetota</taxon>
        <taxon>Actinomycetes</taxon>
        <taxon>Micromonosporales</taxon>
        <taxon>Micromonosporaceae</taxon>
        <taxon>Spirilliplanes</taxon>
    </lineage>
</organism>
<evidence type="ECO:0000256" key="5">
    <source>
        <dbReference type="SAM" id="MobiDB-lite"/>
    </source>
</evidence>
<dbReference type="InterPro" id="IPR006059">
    <property type="entry name" value="SBP"/>
</dbReference>
<dbReference type="Pfam" id="PF13416">
    <property type="entry name" value="SBP_bac_8"/>
    <property type="match status" value="1"/>
</dbReference>
<accession>A0A8J4DJB6</accession>
<dbReference type="EMBL" id="BOOY01000018">
    <property type="protein sequence ID" value="GIJ03179.1"/>
    <property type="molecule type" value="Genomic_DNA"/>
</dbReference>
<dbReference type="GO" id="GO:0030313">
    <property type="term" value="C:cell envelope"/>
    <property type="evidence" value="ECO:0007669"/>
    <property type="project" value="UniProtKB-SubCell"/>
</dbReference>
<dbReference type="RefSeq" id="WP_203938458.1">
    <property type="nucleotide sequence ID" value="NZ_BAAAGJ010000005.1"/>
</dbReference>
<comment type="subcellular location">
    <subcellularLocation>
        <location evidence="1">Cell envelope</location>
    </subcellularLocation>
</comment>
<evidence type="ECO:0000256" key="3">
    <source>
        <dbReference type="ARBA" id="ARBA00022448"/>
    </source>
</evidence>
<keyword evidence="4" id="KW-0732">Signal</keyword>
<dbReference type="Gene3D" id="3.40.190.10">
    <property type="entry name" value="Periplasmic binding protein-like II"/>
    <property type="match status" value="2"/>
</dbReference>
<sequence length="478" mass="50914">MAEIPGTGTELDRRTVLRRAAMAGLLATPAMGLLNACASGGDEGANTDTPSGEKSDTNPLGVDPKAPLEVVIFNGGLGTKYATDVHIPSYNKLFPESKVTFSQTEEIATVIQPRVNAGDPPDMINNSGSKLMDMGALVQAGQAQDLTELFAAPSVDIAGSTVKDTLVPGTVEQGQFNGKPYALNYAFTVFGLWYNSKLFAANNWTAPKTWAEFTALLDQIKGKGILPYSYAGANASYYQYLVILTSAAKIGGPDVLKNIDNLADGAWQAPAVKQAAQAWGEIGAKYGNKAHLGLKHTEVQLQQNQDKVAIYPSGSWLENEQAKDTPAGFEYAVMPVPSVTGSDAMPQTAIYAAAGEIYFVAAKGKNPRGGMEYLRHMLSKAGAQGFTKATKVLTVVKGATDGLTISPGLTSSDTMLKAAGADYFSYRFDTWYKKLDDEARAATNELMFSGGDAQKFCDRMQKAADAVKADSSIQKFTR</sequence>
<evidence type="ECO:0000256" key="1">
    <source>
        <dbReference type="ARBA" id="ARBA00004196"/>
    </source>
</evidence>
<dbReference type="AlphaFoldDB" id="A0A8J4DJB6"/>
<comment type="similarity">
    <text evidence="2">Belongs to the bacterial solute-binding protein 1 family.</text>
</comment>
<feature type="region of interest" description="Disordered" evidence="5">
    <location>
        <begin position="41"/>
        <end position="63"/>
    </location>
</feature>
<evidence type="ECO:0000256" key="2">
    <source>
        <dbReference type="ARBA" id="ARBA00008520"/>
    </source>
</evidence>
<comment type="caution">
    <text evidence="6">The sequence shown here is derived from an EMBL/GenBank/DDBJ whole genome shotgun (WGS) entry which is preliminary data.</text>
</comment>
<evidence type="ECO:0000313" key="6">
    <source>
        <dbReference type="EMBL" id="GIJ03179.1"/>
    </source>
</evidence>
<dbReference type="PROSITE" id="PS51318">
    <property type="entry name" value="TAT"/>
    <property type="match status" value="1"/>
</dbReference>
<dbReference type="PANTHER" id="PTHR43649">
    <property type="entry name" value="ARABINOSE-BINDING PROTEIN-RELATED"/>
    <property type="match status" value="1"/>
</dbReference>
<dbReference type="Proteomes" id="UP000652013">
    <property type="component" value="Unassembled WGS sequence"/>
</dbReference>
<dbReference type="SUPFAM" id="SSF53850">
    <property type="entry name" value="Periplasmic binding protein-like II"/>
    <property type="match status" value="1"/>
</dbReference>
<dbReference type="InterPro" id="IPR006311">
    <property type="entry name" value="TAT_signal"/>
</dbReference>
<proteinExistence type="inferred from homology"/>
<dbReference type="InterPro" id="IPR050490">
    <property type="entry name" value="Bact_solute-bd_prot1"/>
</dbReference>
<dbReference type="NCBIfam" id="TIGR03851">
    <property type="entry name" value="chitin_NgcE"/>
    <property type="match status" value="1"/>
</dbReference>
<gene>
    <name evidence="6" type="ORF">Sya03_25310</name>
</gene>
<dbReference type="PANTHER" id="PTHR43649:SF31">
    <property type="entry name" value="SN-GLYCEROL-3-PHOSPHATE-BINDING PERIPLASMIC PROTEIN UGPB"/>
    <property type="match status" value="1"/>
</dbReference>